<keyword evidence="2" id="KW-0732">Signal</keyword>
<proteinExistence type="predicted"/>
<accession>A0A2A9E780</accession>
<name>A0A2A9E780_9MICO</name>
<evidence type="ECO:0000313" key="4">
    <source>
        <dbReference type="Proteomes" id="UP000225548"/>
    </source>
</evidence>
<reference evidence="3 4" key="1">
    <citation type="submission" date="2017-10" db="EMBL/GenBank/DDBJ databases">
        <title>Sequencing the genomes of 1000 actinobacteria strains.</title>
        <authorList>
            <person name="Klenk H.-P."/>
        </authorList>
    </citation>
    <scope>NUCLEOTIDE SEQUENCE [LARGE SCALE GENOMIC DNA]</scope>
    <source>
        <strain evidence="3 4">DSM 18966</strain>
    </source>
</reference>
<keyword evidence="4" id="KW-1185">Reference proteome</keyword>
<feature type="chain" id="PRO_5012473498" description="Lipoprotein" evidence="2">
    <location>
        <begin position="26"/>
        <end position="187"/>
    </location>
</feature>
<gene>
    <name evidence="3" type="ORF">ATL42_2848</name>
</gene>
<sequence>MQHGAHTTAALVAAALLTVTSTSCAPPDERPHPPQRAHHGALRERPPVTDAFPDGTAQSAVEFWHDNPELMPSELDGSTLLIDAAGSGASSISLPAGPGHESLALVLTCARPIAYTISLVAAETDEALTATDGASCGGPTIAVFTTPPLHLASATASIDVDIDVPSSTSYFLAVYGTARTVGERVLP</sequence>
<evidence type="ECO:0000256" key="1">
    <source>
        <dbReference type="SAM" id="MobiDB-lite"/>
    </source>
</evidence>
<dbReference type="AlphaFoldDB" id="A0A2A9E780"/>
<dbReference type="Proteomes" id="UP000225548">
    <property type="component" value="Unassembled WGS sequence"/>
</dbReference>
<evidence type="ECO:0000256" key="2">
    <source>
        <dbReference type="SAM" id="SignalP"/>
    </source>
</evidence>
<feature type="region of interest" description="Disordered" evidence="1">
    <location>
        <begin position="22"/>
        <end position="54"/>
    </location>
</feature>
<protein>
    <recommendedName>
        <fullName evidence="5">Lipoprotein</fullName>
    </recommendedName>
</protein>
<comment type="caution">
    <text evidence="3">The sequence shown here is derived from an EMBL/GenBank/DDBJ whole genome shotgun (WGS) entry which is preliminary data.</text>
</comment>
<feature type="signal peptide" evidence="2">
    <location>
        <begin position="1"/>
        <end position="25"/>
    </location>
</feature>
<dbReference type="RefSeq" id="WP_098455875.1">
    <property type="nucleotide sequence ID" value="NZ_PDJG01000001.1"/>
</dbReference>
<organism evidence="3 4">
    <name type="scientific">Sanguibacter antarcticus</name>
    <dbReference type="NCBI Taxonomy" id="372484"/>
    <lineage>
        <taxon>Bacteria</taxon>
        <taxon>Bacillati</taxon>
        <taxon>Actinomycetota</taxon>
        <taxon>Actinomycetes</taxon>
        <taxon>Micrococcales</taxon>
        <taxon>Sanguibacteraceae</taxon>
        <taxon>Sanguibacter</taxon>
    </lineage>
</organism>
<dbReference type="EMBL" id="PDJG01000001">
    <property type="protein sequence ID" value="PFG34917.1"/>
    <property type="molecule type" value="Genomic_DNA"/>
</dbReference>
<evidence type="ECO:0008006" key="5">
    <source>
        <dbReference type="Google" id="ProtNLM"/>
    </source>
</evidence>
<evidence type="ECO:0000313" key="3">
    <source>
        <dbReference type="EMBL" id="PFG34917.1"/>
    </source>
</evidence>